<protein>
    <submittedName>
        <fullName evidence="2">Uncharacterized protein</fullName>
    </submittedName>
</protein>
<keyword evidence="3" id="KW-1185">Reference proteome</keyword>
<name>A0A160EQZ5_9VIRU</name>
<evidence type="ECO:0000256" key="1">
    <source>
        <dbReference type="SAM" id="MobiDB-lite"/>
    </source>
</evidence>
<organism evidence="2 3">
    <name type="scientific">Powai lake megavirus</name>
    <dbReference type="NCBI Taxonomy" id="1842663"/>
    <lineage>
        <taxon>Viruses</taxon>
        <taxon>Varidnaviria</taxon>
        <taxon>Bamfordvirae</taxon>
        <taxon>Nucleocytoviricota</taxon>
        <taxon>Megaviricetes</taxon>
        <taxon>Imitervirales</taxon>
        <taxon>Mimiviridae</taxon>
        <taxon>Megamimivirinae</taxon>
        <taxon>Megavirus</taxon>
        <taxon>Megavirus powaiense</taxon>
    </lineage>
</organism>
<evidence type="ECO:0000313" key="3">
    <source>
        <dbReference type="Proteomes" id="UP000241365"/>
    </source>
</evidence>
<feature type="compositionally biased region" description="Basic residues" evidence="1">
    <location>
        <begin position="54"/>
        <end position="70"/>
    </location>
</feature>
<reference evidence="2 3" key="1">
    <citation type="journal article" date="2016" name="Genome Announc.">
        <title>Complete Genome Sequence of a New Megavirus Family Member Isolated from an Inland Water Lake for the First Time in India.</title>
        <authorList>
            <person name="Chatterjee A."/>
            <person name="Ali F."/>
            <person name="Bange D."/>
            <person name="Kondabagil K."/>
        </authorList>
    </citation>
    <scope>NUCLEOTIDE SEQUENCE [LARGE SCALE GENOMIC DNA]</scope>
    <source>
        <strain evidence="2">1</strain>
    </source>
</reference>
<dbReference type="RefSeq" id="YP_010776830.1">
    <property type="nucleotide sequence ID" value="NC_075034.1"/>
</dbReference>
<dbReference type="EMBL" id="KU877344">
    <property type="protein sequence ID" value="ANB51079.1"/>
    <property type="molecule type" value="Genomic_DNA"/>
</dbReference>
<dbReference type="Proteomes" id="UP000241365">
    <property type="component" value="Segment"/>
</dbReference>
<dbReference type="KEGG" id="vg:80513441"/>
<sequence>MSKIENMDFLSEKLMTSLKSRRSSRKFERITKRSKNTKSRILSEREEAKLLSKERKHSQKLSKKSVKKLHSLKATQKMSERIDSEAINSSLKDDDVVFNPEEEEWIFDLGDHIETSEPETTSSSVPCGSGWVCDEWSGGYFWVEFYSAKPEFDPNSSGRWFEDEWDRGYYFQTI</sequence>
<feature type="compositionally biased region" description="Basic and acidic residues" evidence="1">
    <location>
        <begin position="41"/>
        <end position="53"/>
    </location>
</feature>
<feature type="region of interest" description="Disordered" evidence="1">
    <location>
        <begin position="21"/>
        <end position="70"/>
    </location>
</feature>
<proteinExistence type="predicted"/>
<evidence type="ECO:0000313" key="2">
    <source>
        <dbReference type="EMBL" id="ANB51079.1"/>
    </source>
</evidence>
<dbReference type="GeneID" id="80513441"/>
<accession>A0A160EQZ5</accession>